<accession>A0A6J7FMV4</accession>
<comment type="subcellular location">
    <subcellularLocation>
        <location evidence="1">Cell membrane</location>
        <topology evidence="1">Multi-pass membrane protein</topology>
    </subcellularLocation>
</comment>
<evidence type="ECO:0000313" key="8">
    <source>
        <dbReference type="EMBL" id="CAB4896826.1"/>
    </source>
</evidence>
<feature type="transmembrane region" description="Helical" evidence="6">
    <location>
        <begin position="106"/>
        <end position="126"/>
    </location>
</feature>
<keyword evidence="3 6" id="KW-0812">Transmembrane</keyword>
<dbReference type="Pfam" id="PF00482">
    <property type="entry name" value="T2SSF"/>
    <property type="match status" value="1"/>
</dbReference>
<dbReference type="AlphaFoldDB" id="A0A6J7FMV4"/>
<evidence type="ECO:0000256" key="5">
    <source>
        <dbReference type="ARBA" id="ARBA00023136"/>
    </source>
</evidence>
<evidence type="ECO:0000259" key="7">
    <source>
        <dbReference type="Pfam" id="PF00482"/>
    </source>
</evidence>
<evidence type="ECO:0000256" key="3">
    <source>
        <dbReference type="ARBA" id="ARBA00022692"/>
    </source>
</evidence>
<name>A0A6J7FMV4_9ZZZZ</name>
<feature type="transmembrane region" description="Helical" evidence="6">
    <location>
        <begin position="282"/>
        <end position="303"/>
    </location>
</feature>
<keyword evidence="2" id="KW-1003">Cell membrane</keyword>
<dbReference type="PANTHER" id="PTHR35007">
    <property type="entry name" value="INTEGRAL MEMBRANE PROTEIN-RELATED"/>
    <property type="match status" value="1"/>
</dbReference>
<dbReference type="GO" id="GO:0005886">
    <property type="term" value="C:plasma membrane"/>
    <property type="evidence" value="ECO:0007669"/>
    <property type="project" value="UniProtKB-SubCell"/>
</dbReference>
<feature type="transmembrane region" description="Helical" evidence="6">
    <location>
        <begin position="132"/>
        <end position="149"/>
    </location>
</feature>
<dbReference type="EMBL" id="CAFBMQ010000001">
    <property type="protein sequence ID" value="CAB4896826.1"/>
    <property type="molecule type" value="Genomic_DNA"/>
</dbReference>
<gene>
    <name evidence="8" type="ORF">UFOPK3609_00065</name>
</gene>
<protein>
    <submittedName>
        <fullName evidence="8">Unannotated protein</fullName>
    </submittedName>
</protein>
<keyword evidence="4 6" id="KW-1133">Transmembrane helix</keyword>
<evidence type="ECO:0000256" key="2">
    <source>
        <dbReference type="ARBA" id="ARBA00022475"/>
    </source>
</evidence>
<dbReference type="PANTHER" id="PTHR35007:SF1">
    <property type="entry name" value="PILUS ASSEMBLY PROTEIN"/>
    <property type="match status" value="1"/>
</dbReference>
<reference evidence="8" key="1">
    <citation type="submission" date="2020-05" db="EMBL/GenBank/DDBJ databases">
        <authorList>
            <person name="Chiriac C."/>
            <person name="Salcher M."/>
            <person name="Ghai R."/>
            <person name="Kavagutti S V."/>
        </authorList>
    </citation>
    <scope>NUCLEOTIDE SEQUENCE</scope>
</reference>
<sequence>MGTGLTLAVLAGGAAGLGVTLIVRELLPAQPQLAAALDLLAPPRLTPTATAPALADSDETASTSGLETRIGLAVQRHLDSLPFLRVPTRELTLLRLPAHRWLGQKVLMGLLGLLFPALFTLMAAAMGYALPVAVPALGGLALGALLFLIPDVEVQRKAAAAREEFARATGAYIDLTALERAAGAGATQALEQAATVGESWVFVRLREELVRARLSGTPPWDGLHALATELGLPELSDLADIMRLSGEEGAAVADTLRARSRGLRVALLTKEQTRANEDSERMVIPVALLGLIFLVILGAPAIVRIL</sequence>
<keyword evidence="5 6" id="KW-0472">Membrane</keyword>
<dbReference type="InterPro" id="IPR018076">
    <property type="entry name" value="T2SS_GspF_dom"/>
</dbReference>
<evidence type="ECO:0000256" key="4">
    <source>
        <dbReference type="ARBA" id="ARBA00022989"/>
    </source>
</evidence>
<feature type="domain" description="Type II secretion system protein GspF" evidence="7">
    <location>
        <begin position="174"/>
        <end position="298"/>
    </location>
</feature>
<evidence type="ECO:0000256" key="1">
    <source>
        <dbReference type="ARBA" id="ARBA00004651"/>
    </source>
</evidence>
<organism evidence="8">
    <name type="scientific">freshwater metagenome</name>
    <dbReference type="NCBI Taxonomy" id="449393"/>
    <lineage>
        <taxon>unclassified sequences</taxon>
        <taxon>metagenomes</taxon>
        <taxon>ecological metagenomes</taxon>
    </lineage>
</organism>
<proteinExistence type="predicted"/>
<evidence type="ECO:0000256" key="6">
    <source>
        <dbReference type="SAM" id="Phobius"/>
    </source>
</evidence>
<feature type="transmembrane region" description="Helical" evidence="6">
    <location>
        <begin position="6"/>
        <end position="23"/>
    </location>
</feature>